<evidence type="ECO:0008006" key="6">
    <source>
        <dbReference type="Google" id="ProtNLM"/>
    </source>
</evidence>
<evidence type="ECO:0000256" key="3">
    <source>
        <dbReference type="PROSITE-ProRule" id="PRU00339"/>
    </source>
</evidence>
<dbReference type="InterPro" id="IPR019734">
    <property type="entry name" value="TPR_rpt"/>
</dbReference>
<keyword evidence="1" id="KW-0677">Repeat</keyword>
<protein>
    <recommendedName>
        <fullName evidence="6">Superkiller protein 3</fullName>
    </recommendedName>
</protein>
<evidence type="ECO:0000313" key="4">
    <source>
        <dbReference type="EMBL" id="KAK5781575.1"/>
    </source>
</evidence>
<dbReference type="Proteomes" id="UP001306508">
    <property type="component" value="Unassembled WGS sequence"/>
</dbReference>
<keyword evidence="5" id="KW-1185">Reference proteome</keyword>
<proteinExistence type="predicted"/>
<evidence type="ECO:0000256" key="2">
    <source>
        <dbReference type="ARBA" id="ARBA00022803"/>
    </source>
</evidence>
<dbReference type="Gene3D" id="1.25.40.10">
    <property type="entry name" value="Tetratricopeptide repeat domain"/>
    <property type="match status" value="4"/>
</dbReference>
<gene>
    <name evidence="4" type="ORF">RI543_000757</name>
</gene>
<evidence type="ECO:0000313" key="5">
    <source>
        <dbReference type="Proteomes" id="UP001306508"/>
    </source>
</evidence>
<dbReference type="PROSITE" id="PS50005">
    <property type="entry name" value="TPR"/>
    <property type="match status" value="1"/>
</dbReference>
<dbReference type="SMART" id="SM00028">
    <property type="entry name" value="TPR"/>
    <property type="match status" value="9"/>
</dbReference>
<dbReference type="PROSITE" id="PS50293">
    <property type="entry name" value="TPR_REGION"/>
    <property type="match status" value="1"/>
</dbReference>
<dbReference type="PANTHER" id="PTHR15704">
    <property type="entry name" value="SUPERKILLER 3 PROTEIN-RELATED"/>
    <property type="match status" value="1"/>
</dbReference>
<dbReference type="SUPFAM" id="SSF48452">
    <property type="entry name" value="TPR-like"/>
    <property type="match status" value="3"/>
</dbReference>
<sequence length="1427" mass="164224">MSQSELKQLLKEAKQELSNGYYEDAIEIASKVLNIDNENYFALIFIGKSYDSLIDSKQVKDVETNYERALKYYIKATTVQPDNLLAWKGLFQILLNQDKLKHVVPNLLKFDELFTLCDQYMDCLMNNEQPQIDVIDFLRLIKRTNQEDIKFLLNFYNHYIPGQKPYEILGHHLMSPLDIMLQLVKLTKISEDKVVSSKISNERLKLKNNDPMYQQKINQVAWSIYANSKLSDYYNQLINLIDDDIERQKWEQEWLEYRIKILKSITNNDDKQNFFQELKNTVDDMILVGTDSLLCWKYFFDWSDFDTINSIEPGTILKFFTKFPKEPLASILYVWLNSTFSDYDSKKLINDFNEKLSKESKNVCFATTYVANENNQDNDELNDMLESDETQNSNDQTLSEEEISITLMDNITKIKNSTLAYRIVSQYFILNKEYEVALPFIKSGISVVSLAMKNYGANLINTKNDLTLALATGYTYVDAPKNHKYAISLYDKVLSENSQNIHAKLGKAIISIERKSWQDAHLLLLDVIKEAPDNLEVVSQLAWCEAHLNYFDNSIKLLNEVITKCEGFDTRMIQFKSENLWRQAKVYLMKFDNSEDKKNMDLVKTSFKILVDIIKYNPDGFAKSYSTLGDVYANYYKDRIRAYKCYYKAFELDFTDIVAAHYITEIYTENGNWNIASQIAERLVKAEAVKTQLRTINWPYRVIGIAHLEKQEESESIEWFQSAIRVDSSDVESWVGLGQAYYASGRIDASIKVFEKAIELDPFHRYAKYFNAVSHSAMGEFSIAIEILQEIVEAEPSNVVFKSTLATTLVHYAYDLYSQNFLQKSISVSTESINLFYELISKQKYSSQNMCISLSKALFLFILVESQADLLPLENLVEIFQSIKYNSDKALDAIDNVSLDNLLNNETPDNVHITCIFLVLISKLALNIDNFEQLSGTMRSSIWCNIGISELTVYTTLKEDKYRDAAIYAFKRSIKYQSNTVEAWIGLGMSTMDINYRVAQHSFIKALSYAPKDVSIWFNLAILGLKNYDLDFASDVIRKIQSLEPQNSSPWLGMALVLEKRGNINESSQMYAHSYSLSNGRSRLTQLLYAKSILNKRIGQCDDEKDIDALEELNTVAAGLEQYFKKRPNDAFALECALTVLERLYNYRLANSLANKLTEIFERRFDQTQNENELFNYGIIKAQLARIQLGFGEYSEAIDNSELSNGILADFKSDKSQIAQLSNHICLGLANFFLGNFDQTVDHFQELLNNGKNIASFVLLIAKVLFEVGMEDTQTIAIQELVQYIDENGFDLLVTLTITVIAILENDMSSMNTMLKKLNTLSLRELETDKYKAVSKLIKVIADRLDPTKTHTTHVNRTAFFFPNSHESWSCINKKIEQRLMTNGQNKVNMGDLSNAYYKLGNLRSIQRSIFLCPGNKNAVYALKECF</sequence>
<comment type="caution">
    <text evidence="4">The sequence shown here is derived from an EMBL/GenBank/DDBJ whole genome shotgun (WGS) entry which is preliminary data.</text>
</comment>
<dbReference type="InterPro" id="IPR011990">
    <property type="entry name" value="TPR-like_helical_dom_sf"/>
</dbReference>
<dbReference type="Pfam" id="PF18833">
    <property type="entry name" value="TPR_22"/>
    <property type="match status" value="1"/>
</dbReference>
<organism evidence="4 5">
    <name type="scientific">Arxiozyma heterogenica</name>
    <dbReference type="NCBI Taxonomy" id="278026"/>
    <lineage>
        <taxon>Eukaryota</taxon>
        <taxon>Fungi</taxon>
        <taxon>Dikarya</taxon>
        <taxon>Ascomycota</taxon>
        <taxon>Saccharomycotina</taxon>
        <taxon>Saccharomycetes</taxon>
        <taxon>Saccharomycetales</taxon>
        <taxon>Saccharomycetaceae</taxon>
        <taxon>Arxiozyma</taxon>
    </lineage>
</organism>
<keyword evidence="2 3" id="KW-0802">TPR repeat</keyword>
<dbReference type="GO" id="GO:0006401">
    <property type="term" value="P:RNA catabolic process"/>
    <property type="evidence" value="ECO:0007669"/>
    <property type="project" value="InterPro"/>
</dbReference>
<feature type="repeat" description="TPR" evidence="3">
    <location>
        <begin position="731"/>
        <end position="764"/>
    </location>
</feature>
<dbReference type="InterPro" id="IPR040962">
    <property type="entry name" value="TPR_22"/>
</dbReference>
<dbReference type="EMBL" id="JAWIZZ010000031">
    <property type="protein sequence ID" value="KAK5781575.1"/>
    <property type="molecule type" value="Genomic_DNA"/>
</dbReference>
<name>A0AAN8A9M0_9SACH</name>
<dbReference type="Pfam" id="PF13181">
    <property type="entry name" value="TPR_8"/>
    <property type="match status" value="1"/>
</dbReference>
<dbReference type="InterPro" id="IPR039226">
    <property type="entry name" value="Ski3/TTC37"/>
</dbReference>
<accession>A0AAN8A9M0</accession>
<evidence type="ECO:0000256" key="1">
    <source>
        <dbReference type="ARBA" id="ARBA00022737"/>
    </source>
</evidence>
<dbReference type="GO" id="GO:0055087">
    <property type="term" value="C:Ski complex"/>
    <property type="evidence" value="ECO:0007669"/>
    <property type="project" value="InterPro"/>
</dbReference>
<reference evidence="5" key="1">
    <citation type="submission" date="2023-07" db="EMBL/GenBank/DDBJ databases">
        <title>A draft genome of Kazachstania heterogenica Y-27499.</title>
        <authorList>
            <person name="Donic C."/>
            <person name="Kralova J.S."/>
            <person name="Fidel L."/>
            <person name="Ben-Dor S."/>
            <person name="Jung S."/>
        </authorList>
    </citation>
    <scope>NUCLEOTIDE SEQUENCE [LARGE SCALE GENOMIC DNA]</scope>
    <source>
        <strain evidence="5">Y27499</strain>
    </source>
</reference>
<dbReference type="PANTHER" id="PTHR15704:SF7">
    <property type="entry name" value="SUPERKILLER COMPLEX PROTEIN 3"/>
    <property type="match status" value="1"/>
</dbReference>